<dbReference type="OrthoDB" id="9806213at2"/>
<dbReference type="EMBL" id="FOCW01000001">
    <property type="protein sequence ID" value="SEN09732.1"/>
    <property type="molecule type" value="Genomic_DNA"/>
</dbReference>
<dbReference type="Pfam" id="PF10592">
    <property type="entry name" value="AIPR"/>
    <property type="match status" value="1"/>
</dbReference>
<evidence type="ECO:0000259" key="2">
    <source>
        <dbReference type="Pfam" id="PF22879"/>
    </source>
</evidence>
<protein>
    <submittedName>
        <fullName evidence="3">AIPR protein</fullName>
    </submittedName>
</protein>
<dbReference type="InterPro" id="IPR055101">
    <property type="entry name" value="AIPR_N"/>
</dbReference>
<organism evidence="3 4">
    <name type="scientific">Brachymonas denitrificans DSM 15123</name>
    <dbReference type="NCBI Taxonomy" id="1121117"/>
    <lineage>
        <taxon>Bacteria</taxon>
        <taxon>Pseudomonadati</taxon>
        <taxon>Pseudomonadota</taxon>
        <taxon>Betaproteobacteria</taxon>
        <taxon>Burkholderiales</taxon>
        <taxon>Comamonadaceae</taxon>
        <taxon>Brachymonas</taxon>
    </lineage>
</organism>
<evidence type="ECO:0000313" key="4">
    <source>
        <dbReference type="Proteomes" id="UP000199531"/>
    </source>
</evidence>
<feature type="domain" description="Abortive phage infection protein C-terminal" evidence="1">
    <location>
        <begin position="240"/>
        <end position="571"/>
    </location>
</feature>
<dbReference type="InterPro" id="IPR018891">
    <property type="entry name" value="AIPR_C"/>
</dbReference>
<sequence>MNSQNFYTELSQMVMRRAATSSLVDTMAFVNEVAERLSDDPVFGNFVQTEYLGTGRYKRNLRLHGFTELDDTDGTLGLIVAAWSDSAELETLPSNTVDQLSTGLTSFVSEAIENDLADRITESNPAYEFACLLRDRRHQINRIRLHIFSNQKLSSKFKEEMLEPIDDLPIERHIWDFLRLEALYKSSQEREAVQIDLADFHSEGIPCVEAASADHLRSYLCVIEGNLLADLFEKYGSRLLEGNVRSFLGLKGGVNKGIRSTIQHQPSLFFAYNNGIAATASNVVVERTPDGLHIKGLTDLQIVNGGQTTASILNARKRERLPLDSVTVQMKLTEVESSEAHALIPKIAEYANTQNKVAIADFFANHPFHRKMEEISRRLTIPARPGIRIQSKWFYERARGQYQNERLYLTDAKKSIFDLEYPASQVINKTDLAKYDSVREAKPYWASLGAQKNFTKFAGKFSNPKSEESEGEYWDRISPNFGDSYYQDMASIALLWKYTEKMVSAARNSWYEGDYRVQIVAYSIALLFHLFRQAQSEFNLAAIWKRQEVDTETANLLETIAIAVQNALLAPPPGTSNVGEWTKKETCWERVKEIRISVTHLLDSLSLSKDQFRDAKKEARKQGVEDDGISLQTSLYEFVVAGYWKQLSQWHKLEQYATPDEITLIRNASTERSFLKINSKIVWKRLSDLKDRLEKEGFRA</sequence>
<dbReference type="RefSeq" id="WP_091813241.1">
    <property type="nucleotide sequence ID" value="NZ_FOCW01000001.1"/>
</dbReference>
<feature type="domain" description="Abortive infection phage resistance protein N-terminal" evidence="2">
    <location>
        <begin position="29"/>
        <end position="180"/>
    </location>
</feature>
<dbReference type="Proteomes" id="UP000199531">
    <property type="component" value="Unassembled WGS sequence"/>
</dbReference>
<dbReference type="STRING" id="1121117.SAMN02745977_00420"/>
<dbReference type="AlphaFoldDB" id="A0A1H8DR31"/>
<proteinExistence type="predicted"/>
<evidence type="ECO:0000313" key="3">
    <source>
        <dbReference type="EMBL" id="SEN09732.1"/>
    </source>
</evidence>
<gene>
    <name evidence="3" type="ORF">SAMN02745977_00420</name>
</gene>
<keyword evidence="4" id="KW-1185">Reference proteome</keyword>
<evidence type="ECO:0000259" key="1">
    <source>
        <dbReference type="Pfam" id="PF10592"/>
    </source>
</evidence>
<reference evidence="3 4" key="1">
    <citation type="submission" date="2016-10" db="EMBL/GenBank/DDBJ databases">
        <authorList>
            <person name="de Groot N.N."/>
        </authorList>
    </citation>
    <scope>NUCLEOTIDE SEQUENCE [LARGE SCALE GENOMIC DNA]</scope>
    <source>
        <strain evidence="3 4">DSM 15123</strain>
    </source>
</reference>
<dbReference type="Pfam" id="PF22879">
    <property type="entry name" value="AIPR_N"/>
    <property type="match status" value="1"/>
</dbReference>
<accession>A0A1H8DR31</accession>
<name>A0A1H8DR31_9BURK</name>